<dbReference type="Proteomes" id="UP001166291">
    <property type="component" value="Unassembled WGS sequence"/>
</dbReference>
<organism evidence="2 3">
    <name type="scientific">Zhongshania aquimaris</name>
    <dbReference type="NCBI Taxonomy" id="2857107"/>
    <lineage>
        <taxon>Bacteria</taxon>
        <taxon>Pseudomonadati</taxon>
        <taxon>Pseudomonadota</taxon>
        <taxon>Gammaproteobacteria</taxon>
        <taxon>Cellvibrionales</taxon>
        <taxon>Spongiibacteraceae</taxon>
        <taxon>Zhongshania</taxon>
    </lineage>
</organism>
<dbReference type="InterPro" id="IPR037401">
    <property type="entry name" value="SnoaL-like"/>
</dbReference>
<name>A0ABS6VT39_9GAMM</name>
<proteinExistence type="predicted"/>
<evidence type="ECO:0000313" key="3">
    <source>
        <dbReference type="Proteomes" id="UP001166291"/>
    </source>
</evidence>
<dbReference type="EMBL" id="JAHWDQ010000003">
    <property type="protein sequence ID" value="MBW2941482.1"/>
    <property type="molecule type" value="Genomic_DNA"/>
</dbReference>
<accession>A0ABS6VT39</accession>
<evidence type="ECO:0000259" key="1">
    <source>
        <dbReference type="Pfam" id="PF12680"/>
    </source>
</evidence>
<protein>
    <submittedName>
        <fullName evidence="2">Nuclear transport factor 2 family protein</fullName>
    </submittedName>
</protein>
<gene>
    <name evidence="2" type="ORF">KXJ70_11865</name>
</gene>
<sequence length="184" mass="20483">MVHRQPAKCRYDGHFKRSPALHALIPCCFSSNIIYQIDIFLDVFPRYTAIYANKFVYGAHYVSKNPKLAAVEQYISALSSHDMAVITDLYDDDAVLEDPVGSDPLVGKAAIVRFYEVAFSSGISARLDGPVRLVANHAVFPFVVELNPGNGEMRIDVIDQFTFNDDNKIVAMKAFWGEANMTTA</sequence>
<reference evidence="2" key="1">
    <citation type="submission" date="2021-07" db="EMBL/GenBank/DDBJ databases">
        <title>Zhongshania sp. CAU 1632 isolated from seawater.</title>
        <authorList>
            <person name="Kim W."/>
        </authorList>
    </citation>
    <scope>NUCLEOTIDE SEQUENCE</scope>
    <source>
        <strain evidence="2">CAU 1632</strain>
    </source>
</reference>
<comment type="caution">
    <text evidence="2">The sequence shown here is derived from an EMBL/GenBank/DDBJ whole genome shotgun (WGS) entry which is preliminary data.</text>
</comment>
<evidence type="ECO:0000313" key="2">
    <source>
        <dbReference type="EMBL" id="MBW2941482.1"/>
    </source>
</evidence>
<keyword evidence="3" id="KW-1185">Reference proteome</keyword>
<dbReference type="Pfam" id="PF12680">
    <property type="entry name" value="SnoaL_2"/>
    <property type="match status" value="1"/>
</dbReference>
<feature type="domain" description="SnoaL-like" evidence="1">
    <location>
        <begin position="71"/>
        <end position="171"/>
    </location>
</feature>